<dbReference type="HOGENOM" id="CLU_643766_0_0_14"/>
<organism evidence="1 2">
    <name type="scientific">Metamycoplasma canadense</name>
    <dbReference type="NCBI Taxonomy" id="29554"/>
    <lineage>
        <taxon>Bacteria</taxon>
        <taxon>Bacillati</taxon>
        <taxon>Mycoplasmatota</taxon>
        <taxon>Mycoplasmoidales</taxon>
        <taxon>Metamycoplasmataceae</taxon>
        <taxon>Metamycoplasma</taxon>
    </lineage>
</organism>
<evidence type="ECO:0000313" key="1">
    <source>
        <dbReference type="EMBL" id="BAP39747.1"/>
    </source>
</evidence>
<sequence>MKIKKILNYLHFLSVPLISLSVPLISSTKGENKFNQNNIKKIKDFLIETEKNNVDNITKKDNKLIYSKIIKDLTNRKILMIIFDNCNSFVDLETMQTLEINFEHYNLEILKKNEITYISLGEIYFKKSNDFLLTNILTNQEINVKNIYLTKAINISDDKIKDVLKKNLNFRKKIKSKNISFKSKDYGNNLPISDWKNSRELNVSTQVPFSWWFATRDSISSAGYDQLGNYGLCEYVALSQLLLYTELFIRPDIFDYEQYNHYIFESNSDNLYYSSPEFKYHYWNSTKKSLTYDLFKMGGEYLNLKTGNYYEYIVKQFIKNKEVLNELEFPHKFGGYYRAWESVKNGIPAILGVATLGGFNHAMIVYGYDDNSDMFLSSKCFGNSKENRILYSYYTKVWGSYYFSIKLKENKEFNNFKKAFIYNEKKFSGNEINEMLKDHNYEYKKL</sequence>
<protein>
    <submittedName>
        <fullName evidence="1">Uncharacterized protein</fullName>
    </submittedName>
</protein>
<dbReference type="EMBL" id="AP014631">
    <property type="protein sequence ID" value="BAP39747.1"/>
    <property type="molecule type" value="Genomic_DNA"/>
</dbReference>
<name>A0A077L6V1_9BACT</name>
<dbReference type="Proteomes" id="UP000031641">
    <property type="component" value="Chromosome"/>
</dbReference>
<dbReference type="RefSeq" id="WP_045434189.1">
    <property type="nucleotide sequence ID" value="NZ_AP014631.1"/>
</dbReference>
<dbReference type="InterPro" id="IPR054779">
    <property type="entry name" value="Cys_pept_put_mycoplasmatota"/>
</dbReference>
<dbReference type="KEGG" id="mcan:MCAN360_0702"/>
<reference evidence="2" key="1">
    <citation type="journal article" date="2014" name="Genome Announc.">
        <title>Complete Genome Sequence of Mycoplasma canadense Strain HAZ 360_1 from Bovine Mastitic Milk in Japan.</title>
        <authorList>
            <person name="Hata E."/>
        </authorList>
    </citation>
    <scope>NUCLEOTIDE SEQUENCE [LARGE SCALE GENOMIC DNA]</scope>
    <source>
        <strain evidence="2">HAZ360_1</strain>
    </source>
</reference>
<dbReference type="OrthoDB" id="395574at2"/>
<dbReference type="NCBIfam" id="NF045837">
    <property type="entry name" value="Mplas_Cys_pep"/>
    <property type="match status" value="1"/>
</dbReference>
<evidence type="ECO:0000313" key="2">
    <source>
        <dbReference type="Proteomes" id="UP000031641"/>
    </source>
</evidence>
<keyword evidence="2" id="KW-1185">Reference proteome</keyword>
<proteinExistence type="predicted"/>
<gene>
    <name evidence="1" type="ORF">MCAN360_0702</name>
</gene>
<accession>A0A077L6V1</accession>
<dbReference type="AlphaFoldDB" id="A0A077L6V1"/>